<keyword evidence="1" id="KW-0175">Coiled coil</keyword>
<evidence type="ECO:0000313" key="3">
    <source>
        <dbReference type="EMBL" id="KAH9522021.1"/>
    </source>
</evidence>
<accession>A0A922I799</accession>
<dbReference type="AlphaFoldDB" id="A0A922I799"/>
<gene>
    <name evidence="3" type="ORF">DERF_005626</name>
    <name evidence="2" type="ORF">HUG17_3411</name>
</gene>
<evidence type="ECO:0000256" key="1">
    <source>
        <dbReference type="SAM" id="Coils"/>
    </source>
</evidence>
<evidence type="ECO:0000313" key="2">
    <source>
        <dbReference type="EMBL" id="KAH7639378.1"/>
    </source>
</evidence>
<sequence length="220" mass="26569">MNRRKTINPRLFPANQLSSIDNTNDFDLEKITDLIHDRFAILELTDIREKQSRLKLKEQELSTNLHRLDELKTNYEKIHDEHVKLKQQIRRYRLLSETLMQAENVEKFAIELQHQCTEQKIPIEDDETIIRTLSDIIQSYQSLSDENLLENTRKFQQEIMEILGQNFTIQNHPESYQHLKRLLNECKEQWQSSKNLTGSWQEMQRIRTWLQLRQVNRDKI</sequence>
<dbReference type="Proteomes" id="UP000790347">
    <property type="component" value="Unassembled WGS sequence"/>
</dbReference>
<proteinExistence type="predicted"/>
<dbReference type="OrthoDB" id="10406581at2759"/>
<reference evidence="3" key="1">
    <citation type="submission" date="2013-05" db="EMBL/GenBank/DDBJ databases">
        <authorList>
            <person name="Yim A.K.Y."/>
            <person name="Chan T.F."/>
            <person name="Ji K.M."/>
            <person name="Liu X.Y."/>
            <person name="Zhou J.W."/>
            <person name="Li R.Q."/>
            <person name="Yang K.Y."/>
            <person name="Li J."/>
            <person name="Li M."/>
            <person name="Law P.T.W."/>
            <person name="Wu Y.L."/>
            <person name="Cai Z.L."/>
            <person name="Qin H."/>
            <person name="Bao Y."/>
            <person name="Leung R.K.K."/>
            <person name="Ng P.K.S."/>
            <person name="Zou J."/>
            <person name="Zhong X.J."/>
            <person name="Ran P.X."/>
            <person name="Zhong N.S."/>
            <person name="Liu Z.G."/>
            <person name="Tsui S.K.W."/>
        </authorList>
    </citation>
    <scope>NUCLEOTIDE SEQUENCE</scope>
    <source>
        <strain evidence="3">Derf</strain>
        <tissue evidence="3">Whole organism</tissue>
    </source>
</reference>
<organism evidence="3 4">
    <name type="scientific">Dermatophagoides farinae</name>
    <name type="common">American house dust mite</name>
    <dbReference type="NCBI Taxonomy" id="6954"/>
    <lineage>
        <taxon>Eukaryota</taxon>
        <taxon>Metazoa</taxon>
        <taxon>Ecdysozoa</taxon>
        <taxon>Arthropoda</taxon>
        <taxon>Chelicerata</taxon>
        <taxon>Arachnida</taxon>
        <taxon>Acari</taxon>
        <taxon>Acariformes</taxon>
        <taxon>Sarcoptiformes</taxon>
        <taxon>Astigmata</taxon>
        <taxon>Psoroptidia</taxon>
        <taxon>Analgoidea</taxon>
        <taxon>Pyroglyphidae</taxon>
        <taxon>Dermatophagoidinae</taxon>
        <taxon>Dermatophagoides</taxon>
    </lineage>
</organism>
<feature type="coiled-coil region" evidence="1">
    <location>
        <begin position="68"/>
        <end position="105"/>
    </location>
</feature>
<dbReference type="Proteomes" id="UP000828236">
    <property type="component" value="Unassembled WGS sequence"/>
</dbReference>
<dbReference type="EMBL" id="SDOV01000007">
    <property type="protein sequence ID" value="KAH7639378.1"/>
    <property type="molecule type" value="Genomic_DNA"/>
</dbReference>
<evidence type="ECO:0000313" key="4">
    <source>
        <dbReference type="Proteomes" id="UP000790347"/>
    </source>
</evidence>
<name>A0A922I799_DERFA</name>
<reference evidence="2" key="3">
    <citation type="journal article" date="2021" name="World Allergy Organ. J.">
        <title>Chromosome-level assembly of Dermatophagoides farinae genome and transcriptome reveals two novel allergens Der f 37 and Der f 39.</title>
        <authorList>
            <person name="Chen J."/>
            <person name="Cai Z."/>
            <person name="Fan D."/>
            <person name="Hu J."/>
            <person name="Hou Y."/>
            <person name="He Y."/>
            <person name="Zhang Z."/>
            <person name="Zhao Z."/>
            <person name="Gao P."/>
            <person name="Hu W."/>
            <person name="Sun J."/>
            <person name="Li J."/>
            <person name="Ji K."/>
        </authorList>
    </citation>
    <scope>NUCLEOTIDE SEQUENCE</scope>
    <source>
        <strain evidence="2">JKM2019</strain>
    </source>
</reference>
<comment type="caution">
    <text evidence="3">The sequence shown here is derived from an EMBL/GenBank/DDBJ whole genome shotgun (WGS) entry which is preliminary data.</text>
</comment>
<dbReference type="EMBL" id="ASGP02000002">
    <property type="protein sequence ID" value="KAH9522021.1"/>
    <property type="molecule type" value="Genomic_DNA"/>
</dbReference>
<keyword evidence="4" id="KW-1185">Reference proteome</keyword>
<protein>
    <submittedName>
        <fullName evidence="3">Uncharacterized protein</fullName>
    </submittedName>
</protein>
<reference evidence="3" key="4">
    <citation type="journal article" date="2022" name="Res Sq">
        <title>Comparative Genomics Reveals Insights into the Divergent Evolution of Astigmatic Mites and Household Pest Adaptations.</title>
        <authorList>
            <person name="Xiong Q."/>
            <person name="Wan A.T.-Y."/>
            <person name="Liu X.-Y."/>
            <person name="Fung C.S.-H."/>
            <person name="Xiao X."/>
            <person name="Malainual N."/>
            <person name="Hou J."/>
            <person name="Wang L."/>
            <person name="Wang M."/>
            <person name="Yang K."/>
            <person name="Cui Y."/>
            <person name="Leung E."/>
            <person name="Nong W."/>
            <person name="Shin S.-K."/>
            <person name="Au S."/>
            <person name="Jeong K.Y."/>
            <person name="Chew F.T."/>
            <person name="Hui J."/>
            <person name="Leung T.F."/>
            <person name="Tungtrongchitr A."/>
            <person name="Zhong N."/>
            <person name="Liu Z."/>
            <person name="Tsui S."/>
        </authorList>
    </citation>
    <scope>NUCLEOTIDE SEQUENCE</scope>
    <source>
        <strain evidence="3">Derf</strain>
        <tissue evidence="3">Whole organism</tissue>
    </source>
</reference>
<reference evidence="2" key="2">
    <citation type="submission" date="2020-06" db="EMBL/GenBank/DDBJ databases">
        <authorList>
            <person name="Ji K."/>
            <person name="Li J."/>
        </authorList>
    </citation>
    <scope>NUCLEOTIDE SEQUENCE</scope>
    <source>
        <strain evidence="2">JKM2019</strain>
        <tissue evidence="2">Whole body</tissue>
    </source>
</reference>